<gene>
    <name evidence="2" type="ORF">GCM10010211_78590</name>
</gene>
<evidence type="ECO:0000313" key="2">
    <source>
        <dbReference type="EMBL" id="GGU99532.1"/>
    </source>
</evidence>
<dbReference type="EMBL" id="BMRP01000063">
    <property type="protein sequence ID" value="GGU99532.1"/>
    <property type="molecule type" value="Genomic_DNA"/>
</dbReference>
<feature type="region of interest" description="Disordered" evidence="1">
    <location>
        <begin position="53"/>
        <end position="73"/>
    </location>
</feature>
<keyword evidence="3" id="KW-1185">Reference proteome</keyword>
<evidence type="ECO:0000313" key="3">
    <source>
        <dbReference type="Proteomes" id="UP000654471"/>
    </source>
</evidence>
<dbReference type="RefSeq" id="WP_189308185.1">
    <property type="nucleotide sequence ID" value="NZ_BMRP01000063.1"/>
</dbReference>
<sequence>MLSTTVIGTDLTIHHVWSAIELGLIDAATAVQRARPASIVACHAGQESAFHACTQEPGGRHSTTRPSATSPAA</sequence>
<evidence type="ECO:0000256" key="1">
    <source>
        <dbReference type="SAM" id="MobiDB-lite"/>
    </source>
</evidence>
<accession>A0ABQ2VNI3</accession>
<comment type="caution">
    <text evidence="2">The sequence shown here is derived from an EMBL/GenBank/DDBJ whole genome shotgun (WGS) entry which is preliminary data.</text>
</comment>
<name>A0ABQ2VNI3_9ACTN</name>
<protein>
    <submittedName>
        <fullName evidence="2">Uncharacterized protein</fullName>
    </submittedName>
</protein>
<organism evidence="2 3">
    <name type="scientific">Streptomyces albospinus</name>
    <dbReference type="NCBI Taxonomy" id="285515"/>
    <lineage>
        <taxon>Bacteria</taxon>
        <taxon>Bacillati</taxon>
        <taxon>Actinomycetota</taxon>
        <taxon>Actinomycetes</taxon>
        <taxon>Kitasatosporales</taxon>
        <taxon>Streptomycetaceae</taxon>
        <taxon>Streptomyces</taxon>
    </lineage>
</organism>
<proteinExistence type="predicted"/>
<feature type="compositionally biased region" description="Polar residues" evidence="1">
    <location>
        <begin position="64"/>
        <end position="73"/>
    </location>
</feature>
<reference evidence="3" key="1">
    <citation type="journal article" date="2019" name="Int. J. Syst. Evol. Microbiol.">
        <title>The Global Catalogue of Microorganisms (GCM) 10K type strain sequencing project: providing services to taxonomists for standard genome sequencing and annotation.</title>
        <authorList>
            <consortium name="The Broad Institute Genomics Platform"/>
            <consortium name="The Broad Institute Genome Sequencing Center for Infectious Disease"/>
            <person name="Wu L."/>
            <person name="Ma J."/>
        </authorList>
    </citation>
    <scope>NUCLEOTIDE SEQUENCE [LARGE SCALE GENOMIC DNA]</scope>
    <source>
        <strain evidence="3">JCM 3399</strain>
    </source>
</reference>
<dbReference type="Proteomes" id="UP000654471">
    <property type="component" value="Unassembled WGS sequence"/>
</dbReference>